<dbReference type="Proteomes" id="UP000015347">
    <property type="component" value="Unassembled WGS sequence"/>
</dbReference>
<protein>
    <submittedName>
        <fullName evidence="1">Uncharacterized protein</fullName>
    </submittedName>
</protein>
<keyword evidence="2" id="KW-1185">Reference proteome</keyword>
<dbReference type="HOGENOM" id="CLU_3239373_0_0_5"/>
<organism evidence="1 2">
    <name type="scientific">Salipiger mucosus DSM 16094</name>
    <dbReference type="NCBI Taxonomy" id="1123237"/>
    <lineage>
        <taxon>Bacteria</taxon>
        <taxon>Pseudomonadati</taxon>
        <taxon>Pseudomonadota</taxon>
        <taxon>Alphaproteobacteria</taxon>
        <taxon>Rhodobacterales</taxon>
        <taxon>Roseobacteraceae</taxon>
        <taxon>Salipiger</taxon>
    </lineage>
</organism>
<evidence type="ECO:0000313" key="2">
    <source>
        <dbReference type="Proteomes" id="UP000015347"/>
    </source>
</evidence>
<dbReference type="AlphaFoldDB" id="S9QS39"/>
<name>S9QS39_9RHOB</name>
<comment type="caution">
    <text evidence="1">The sequence shown here is derived from an EMBL/GenBank/DDBJ whole genome shotgun (WGS) entry which is preliminary data.</text>
</comment>
<dbReference type="EMBL" id="APVH01000021">
    <property type="protein sequence ID" value="EPX82447.1"/>
    <property type="molecule type" value="Genomic_DNA"/>
</dbReference>
<reference evidence="2" key="1">
    <citation type="journal article" date="2014" name="Stand. Genomic Sci.">
        <title>Genome sequence of the exopolysaccharide-producing Salipiger mucosus type strain (DSM 16094(T)), a moderately halophilic member of the Roseobacter clade.</title>
        <authorList>
            <person name="Riedel T."/>
            <person name="Spring S."/>
            <person name="Fiebig A."/>
            <person name="Petersen J."/>
            <person name="Kyrpides N.C."/>
            <person name="Goker M."/>
            <person name="Klenk H.P."/>
        </authorList>
    </citation>
    <scope>NUCLEOTIDE SEQUENCE [LARGE SCALE GENOMIC DNA]</scope>
    <source>
        <strain evidence="2">DSM 16094</strain>
    </source>
</reference>
<evidence type="ECO:0000313" key="1">
    <source>
        <dbReference type="EMBL" id="EPX82447.1"/>
    </source>
</evidence>
<proteinExistence type="predicted"/>
<sequence length="43" mass="4497">MLSAAAAIRYFIVSLLSVADAGGVMPPGLPEGTQIARPEFHEL</sequence>
<gene>
    <name evidence="1" type="ORF">Salmuc_05196</name>
</gene>
<accession>S9QS39</accession>